<proteinExistence type="predicted"/>
<reference evidence="1" key="1">
    <citation type="submission" date="2020-11" db="EMBL/GenBank/DDBJ databases">
        <authorList>
            <person name="Tran Van P."/>
        </authorList>
    </citation>
    <scope>NUCLEOTIDE SEQUENCE</scope>
</reference>
<dbReference type="AlphaFoldDB" id="A0A7R9DNU0"/>
<evidence type="ECO:0000313" key="1">
    <source>
        <dbReference type="EMBL" id="CAD7418116.1"/>
    </source>
</evidence>
<organism evidence="1">
    <name type="scientific">Timema poppense</name>
    <name type="common">Walking stick</name>
    <dbReference type="NCBI Taxonomy" id="170557"/>
    <lineage>
        <taxon>Eukaryota</taxon>
        <taxon>Metazoa</taxon>
        <taxon>Ecdysozoa</taxon>
        <taxon>Arthropoda</taxon>
        <taxon>Hexapoda</taxon>
        <taxon>Insecta</taxon>
        <taxon>Pterygota</taxon>
        <taxon>Neoptera</taxon>
        <taxon>Polyneoptera</taxon>
        <taxon>Phasmatodea</taxon>
        <taxon>Timematodea</taxon>
        <taxon>Timematoidea</taxon>
        <taxon>Timematidae</taxon>
        <taxon>Timema</taxon>
    </lineage>
</organism>
<name>A0A7R9DNU0_TIMPO</name>
<accession>A0A7R9DNU0</accession>
<sequence length="32" mass="3476">MFSSSGKGSQRVTQRCSITAIGEWAHQTPPLN</sequence>
<gene>
    <name evidence="1" type="ORF">TPSB3V08_LOCUS12218</name>
</gene>
<dbReference type="EMBL" id="OD015874">
    <property type="protein sequence ID" value="CAD7418116.1"/>
    <property type="molecule type" value="Genomic_DNA"/>
</dbReference>
<protein>
    <submittedName>
        <fullName evidence="1">Uncharacterized protein</fullName>
    </submittedName>
</protein>